<gene>
    <name evidence="1" type="ORF">E2C01_086621</name>
</gene>
<sequence>MHFPSQRARPDYGYRDMPDQERAHLRSTYRSRLRRCHRWAGGKTRAHVTSWEVTTTLRQASGGGDWADRRCWAGD</sequence>
<comment type="caution">
    <text evidence="1">The sequence shown here is derived from an EMBL/GenBank/DDBJ whole genome shotgun (WGS) entry which is preliminary data.</text>
</comment>
<evidence type="ECO:0000313" key="2">
    <source>
        <dbReference type="Proteomes" id="UP000324222"/>
    </source>
</evidence>
<dbReference type="EMBL" id="VSRR010088203">
    <property type="protein sequence ID" value="MPC91576.1"/>
    <property type="molecule type" value="Genomic_DNA"/>
</dbReference>
<keyword evidence="2" id="KW-1185">Reference proteome</keyword>
<protein>
    <submittedName>
        <fullName evidence="1">Uncharacterized protein</fullName>
    </submittedName>
</protein>
<reference evidence="1 2" key="1">
    <citation type="submission" date="2019-05" db="EMBL/GenBank/DDBJ databases">
        <title>Another draft genome of Portunus trituberculatus and its Hox gene families provides insights of decapod evolution.</title>
        <authorList>
            <person name="Jeong J.-H."/>
            <person name="Song I."/>
            <person name="Kim S."/>
            <person name="Choi T."/>
            <person name="Kim D."/>
            <person name="Ryu S."/>
            <person name="Kim W."/>
        </authorList>
    </citation>
    <scope>NUCLEOTIDE SEQUENCE [LARGE SCALE GENOMIC DNA]</scope>
    <source>
        <tissue evidence="1">Muscle</tissue>
    </source>
</reference>
<proteinExistence type="predicted"/>
<accession>A0A5B7JBY9</accession>
<dbReference type="Proteomes" id="UP000324222">
    <property type="component" value="Unassembled WGS sequence"/>
</dbReference>
<name>A0A5B7JBY9_PORTR</name>
<evidence type="ECO:0000313" key="1">
    <source>
        <dbReference type="EMBL" id="MPC91576.1"/>
    </source>
</evidence>
<organism evidence="1 2">
    <name type="scientific">Portunus trituberculatus</name>
    <name type="common">Swimming crab</name>
    <name type="synonym">Neptunus trituberculatus</name>
    <dbReference type="NCBI Taxonomy" id="210409"/>
    <lineage>
        <taxon>Eukaryota</taxon>
        <taxon>Metazoa</taxon>
        <taxon>Ecdysozoa</taxon>
        <taxon>Arthropoda</taxon>
        <taxon>Crustacea</taxon>
        <taxon>Multicrustacea</taxon>
        <taxon>Malacostraca</taxon>
        <taxon>Eumalacostraca</taxon>
        <taxon>Eucarida</taxon>
        <taxon>Decapoda</taxon>
        <taxon>Pleocyemata</taxon>
        <taxon>Brachyura</taxon>
        <taxon>Eubrachyura</taxon>
        <taxon>Portunoidea</taxon>
        <taxon>Portunidae</taxon>
        <taxon>Portuninae</taxon>
        <taxon>Portunus</taxon>
    </lineage>
</organism>
<dbReference type="AlphaFoldDB" id="A0A5B7JBY9"/>